<organism evidence="1 2">
    <name type="scientific">Larinioides sclopetarius</name>
    <dbReference type="NCBI Taxonomy" id="280406"/>
    <lineage>
        <taxon>Eukaryota</taxon>
        <taxon>Metazoa</taxon>
        <taxon>Ecdysozoa</taxon>
        <taxon>Arthropoda</taxon>
        <taxon>Chelicerata</taxon>
        <taxon>Arachnida</taxon>
        <taxon>Araneae</taxon>
        <taxon>Araneomorphae</taxon>
        <taxon>Entelegynae</taxon>
        <taxon>Araneoidea</taxon>
        <taxon>Araneidae</taxon>
        <taxon>Larinioides</taxon>
    </lineage>
</organism>
<sequence length="111" mass="12904">MLCGCRFHSATVTTEDEERLRNFEQATRSSRSPTVDRILEKMRVDQTMKGGWKVDCSTPTTGCRRKVFPKDFLLFMPTVQELPHHVSKLTQKGIASRRTCQKRSSFYYINI</sequence>
<dbReference type="EMBL" id="CAXIEN010000032">
    <property type="protein sequence ID" value="CAL1268197.1"/>
    <property type="molecule type" value="Genomic_DNA"/>
</dbReference>
<accession>A0AAV1Z9R6</accession>
<dbReference type="Proteomes" id="UP001497382">
    <property type="component" value="Unassembled WGS sequence"/>
</dbReference>
<evidence type="ECO:0000313" key="2">
    <source>
        <dbReference type="Proteomes" id="UP001497382"/>
    </source>
</evidence>
<dbReference type="AlphaFoldDB" id="A0AAV1Z9R6"/>
<gene>
    <name evidence="1" type="ORF">LARSCL_LOCUS4044</name>
</gene>
<reference evidence="1 2" key="1">
    <citation type="submission" date="2024-04" db="EMBL/GenBank/DDBJ databases">
        <authorList>
            <person name="Rising A."/>
            <person name="Reimegard J."/>
            <person name="Sonavane S."/>
            <person name="Akerstrom W."/>
            <person name="Nylinder S."/>
            <person name="Hedman E."/>
            <person name="Kallberg Y."/>
        </authorList>
    </citation>
    <scope>NUCLEOTIDE SEQUENCE [LARGE SCALE GENOMIC DNA]</scope>
</reference>
<keyword evidence="2" id="KW-1185">Reference proteome</keyword>
<name>A0AAV1Z9R6_9ARAC</name>
<comment type="caution">
    <text evidence="1">The sequence shown here is derived from an EMBL/GenBank/DDBJ whole genome shotgun (WGS) entry which is preliminary data.</text>
</comment>
<proteinExistence type="predicted"/>
<protein>
    <submittedName>
        <fullName evidence="1">Uncharacterized protein</fullName>
    </submittedName>
</protein>
<evidence type="ECO:0000313" key="1">
    <source>
        <dbReference type="EMBL" id="CAL1268197.1"/>
    </source>
</evidence>